<name>A0A847UFV5_9EURY</name>
<dbReference type="OrthoDB" id="118051at2157"/>
<dbReference type="InterPro" id="IPR055713">
    <property type="entry name" value="DUF7289"/>
</dbReference>
<keyword evidence="1" id="KW-1133">Transmembrane helix</keyword>
<evidence type="ECO:0000313" key="3">
    <source>
        <dbReference type="Proteomes" id="UP000608662"/>
    </source>
</evidence>
<protein>
    <submittedName>
        <fullName evidence="2">Uncharacterized protein</fullName>
    </submittedName>
</protein>
<dbReference type="Pfam" id="PF23960">
    <property type="entry name" value="DUF7289"/>
    <property type="match status" value="1"/>
</dbReference>
<dbReference type="Proteomes" id="UP000608662">
    <property type="component" value="Unassembled WGS sequence"/>
</dbReference>
<dbReference type="AlphaFoldDB" id="A0A847UFV5"/>
<accession>A0A847UFV5</accession>
<keyword evidence="1" id="KW-0812">Transmembrane</keyword>
<organism evidence="2 3">
    <name type="scientific">Halomicrobium mukohataei</name>
    <dbReference type="NCBI Taxonomy" id="57705"/>
    <lineage>
        <taxon>Archaea</taxon>
        <taxon>Methanobacteriati</taxon>
        <taxon>Methanobacteriota</taxon>
        <taxon>Stenosarchaea group</taxon>
        <taxon>Halobacteria</taxon>
        <taxon>Halobacteriales</taxon>
        <taxon>Haloarculaceae</taxon>
        <taxon>Halomicrobium</taxon>
    </lineage>
</organism>
<reference evidence="2" key="1">
    <citation type="submission" date="2019-12" db="EMBL/GenBank/DDBJ databases">
        <title>Whole-genome sequence of Halomicrobium mukohataei pws1.</title>
        <authorList>
            <person name="Verma D.K."/>
            <person name="Gopal K."/>
            <person name="Prasad E.S."/>
        </authorList>
    </citation>
    <scope>NUCLEOTIDE SEQUENCE</scope>
    <source>
        <strain evidence="2">Pws1</strain>
    </source>
</reference>
<evidence type="ECO:0000313" key="2">
    <source>
        <dbReference type="EMBL" id="NLV10440.1"/>
    </source>
</evidence>
<sequence length="245" mass="26307">MTDTRAVSNVLGYVLLFSVVLLSITATFTFGIDAIGDASDRTVQQSGQHSMQTLGDRIETLRESNTTVQQGQLRAGRGTIGYGEQTRVTVSVAGSPELQTDFRPIQYRFDGTTVAYEAGGLVRTSDDGGAVLVDEPTFVFDDDAVILPIVTTEPAAQRQVSGGTVTTTFERIASEQAYFGTSAAPVTLSIETTEGRATVWERTLSEAGATCSRPTPDTTTCTYTPSNADATIVVREFRVNYEFEA</sequence>
<keyword evidence="1" id="KW-0472">Membrane</keyword>
<comment type="caution">
    <text evidence="2">The sequence shown here is derived from an EMBL/GenBank/DDBJ whole genome shotgun (WGS) entry which is preliminary data.</text>
</comment>
<proteinExistence type="predicted"/>
<gene>
    <name evidence="2" type="ORF">GOC74_10925</name>
</gene>
<feature type="transmembrane region" description="Helical" evidence="1">
    <location>
        <begin position="12"/>
        <end position="32"/>
    </location>
</feature>
<dbReference type="RefSeq" id="WP_170094136.1">
    <property type="nucleotide sequence ID" value="NZ_WOYG01000001.1"/>
</dbReference>
<evidence type="ECO:0000256" key="1">
    <source>
        <dbReference type="SAM" id="Phobius"/>
    </source>
</evidence>
<dbReference type="EMBL" id="WOYG01000001">
    <property type="protein sequence ID" value="NLV10440.1"/>
    <property type="molecule type" value="Genomic_DNA"/>
</dbReference>